<reference evidence="1 2" key="1">
    <citation type="submission" date="2019-05" db="EMBL/GenBank/DDBJ databases">
        <title>Ruegeria sp. nov., isolated from tidal flat.</title>
        <authorList>
            <person name="Kim W."/>
        </authorList>
    </citation>
    <scope>NUCLEOTIDE SEQUENCE [LARGE SCALE GENOMIC DNA]</scope>
    <source>
        <strain evidence="1 2">CAU 1488</strain>
    </source>
</reference>
<keyword evidence="2" id="KW-1185">Reference proteome</keyword>
<comment type="caution">
    <text evidence="1">The sequence shown here is derived from an EMBL/GenBank/DDBJ whole genome shotgun (WGS) entry which is preliminary data.</text>
</comment>
<proteinExistence type="predicted"/>
<accession>A0ABY2X0S7</accession>
<evidence type="ECO:0000313" key="2">
    <source>
        <dbReference type="Proteomes" id="UP001193035"/>
    </source>
</evidence>
<dbReference type="Proteomes" id="UP001193035">
    <property type="component" value="Unassembled WGS sequence"/>
</dbReference>
<evidence type="ECO:0000313" key="1">
    <source>
        <dbReference type="EMBL" id="TMV08846.1"/>
    </source>
</evidence>
<gene>
    <name evidence="1" type="ORF">FGK63_06925</name>
</gene>
<dbReference type="EMBL" id="VCPD01000002">
    <property type="protein sequence ID" value="TMV08846.1"/>
    <property type="molecule type" value="Genomic_DNA"/>
</dbReference>
<protein>
    <submittedName>
        <fullName evidence="1">Uncharacterized protein</fullName>
    </submittedName>
</protein>
<dbReference type="RefSeq" id="WP_138840875.1">
    <property type="nucleotide sequence ID" value="NZ_VCPD01000002.1"/>
</dbReference>
<organism evidence="1 2">
    <name type="scientific">Ruegeria sediminis</name>
    <dbReference type="NCBI Taxonomy" id="2583820"/>
    <lineage>
        <taxon>Bacteria</taxon>
        <taxon>Pseudomonadati</taxon>
        <taxon>Pseudomonadota</taxon>
        <taxon>Alphaproteobacteria</taxon>
        <taxon>Rhodobacterales</taxon>
        <taxon>Roseobacteraceae</taxon>
        <taxon>Ruegeria</taxon>
    </lineage>
</organism>
<name>A0ABY2X0S7_9RHOB</name>
<sequence length="59" mass="6686">MIHDLDLPKLKAREPAEMARLVRAVREVGFLTVSDTGFPPGEHLTRRCNETCVHLQDKS</sequence>